<organism evidence="2 5">
    <name type="scientific">Variovorax beijingensis</name>
    <dbReference type="NCBI Taxonomy" id="2496117"/>
    <lineage>
        <taxon>Bacteria</taxon>
        <taxon>Pseudomonadati</taxon>
        <taxon>Pseudomonadota</taxon>
        <taxon>Betaproteobacteria</taxon>
        <taxon>Burkholderiales</taxon>
        <taxon>Comamonadaceae</taxon>
        <taxon>Variovorax</taxon>
    </lineage>
</organism>
<evidence type="ECO:0000313" key="5">
    <source>
        <dbReference type="Proteomes" id="UP000271590"/>
    </source>
</evidence>
<dbReference type="Proteomes" id="UP000271590">
    <property type="component" value="Unassembled WGS sequence"/>
</dbReference>
<dbReference type="Pfam" id="PF19723">
    <property type="entry name" value="DUF6216"/>
    <property type="match status" value="1"/>
</dbReference>
<dbReference type="Proteomes" id="UP000271137">
    <property type="component" value="Unassembled WGS sequence"/>
</dbReference>
<evidence type="ECO:0000313" key="4">
    <source>
        <dbReference type="Proteomes" id="UP000271137"/>
    </source>
</evidence>
<accession>A0A3P3EP05</accession>
<comment type="caution">
    <text evidence="2">The sequence shown here is derived from an EMBL/GenBank/DDBJ whole genome shotgun (WGS) entry which is preliminary data.</text>
</comment>
<name>A0A3P3EP05_9BURK</name>
<feature type="transmembrane region" description="Helical" evidence="1">
    <location>
        <begin position="12"/>
        <end position="30"/>
    </location>
</feature>
<reference evidence="3 4" key="2">
    <citation type="submission" date="2018-12" db="EMBL/GenBank/DDBJ databases">
        <title>The genome sequences of strain 502.</title>
        <authorList>
            <person name="Gao J."/>
            <person name="Sun J."/>
        </authorList>
    </citation>
    <scope>NUCLEOTIDE SEQUENCE [LARGE SCALE GENOMIC DNA]</scope>
    <source>
        <strain evidence="3 4">502</strain>
    </source>
</reference>
<keyword evidence="1" id="KW-0812">Transmembrane</keyword>
<dbReference type="EMBL" id="RXFQ01000006">
    <property type="protein sequence ID" value="RSZ37472.1"/>
    <property type="molecule type" value="Genomic_DNA"/>
</dbReference>
<keyword evidence="1" id="KW-1133">Transmembrane helix</keyword>
<dbReference type="EMBL" id="RQXU01000007">
    <property type="protein sequence ID" value="RRH88119.1"/>
    <property type="molecule type" value="Genomic_DNA"/>
</dbReference>
<evidence type="ECO:0000313" key="3">
    <source>
        <dbReference type="EMBL" id="RSZ37472.1"/>
    </source>
</evidence>
<protein>
    <submittedName>
        <fullName evidence="2">Uncharacterized protein</fullName>
    </submittedName>
</protein>
<feature type="transmembrane region" description="Helical" evidence="1">
    <location>
        <begin position="130"/>
        <end position="148"/>
    </location>
</feature>
<dbReference type="InterPro" id="IPR046188">
    <property type="entry name" value="DUF6216"/>
</dbReference>
<dbReference type="RefSeq" id="WP_124959197.1">
    <property type="nucleotide sequence ID" value="NZ_RQXU01000007.1"/>
</dbReference>
<sequence>MDFPNASNISSVFGVVAPLLIGVAFLWVVWRTESRHVLLSRLWQLVHGKQEISDPQVRAFVDEQTSLISFRMFAGVPVASLEEAHRLIEWTKLNGVQMRTLSVCGELFDAELRQVRVHKLPSRSSQTLRLGWLFFVVAIGLVCVTSLFSSQTLLTLKSTQRSFWASPTEMKPAWPLSAAALKADDCLQAASANSARTSFSEQEVNILCGILKSDGMAEFMKKALGEQRWSLVMLIAFALWLSWMGLFSWASGSVAHKLAKRGIDPSLPGSQLNLDLSA</sequence>
<gene>
    <name evidence="2" type="ORF">EH244_15250</name>
    <name evidence="3" type="ORF">EJO66_12265</name>
</gene>
<dbReference type="AlphaFoldDB" id="A0A3P3EP05"/>
<keyword evidence="4" id="KW-1185">Reference proteome</keyword>
<reference evidence="2 5" key="1">
    <citation type="submission" date="2018-11" db="EMBL/GenBank/DDBJ databases">
        <title>The genome of Variovorax sp T529.</title>
        <authorList>
            <person name="Gao J."/>
        </authorList>
    </citation>
    <scope>NUCLEOTIDE SEQUENCE [LARGE SCALE GENOMIC DNA]</scope>
    <source>
        <strain evidence="2 5">T529</strain>
    </source>
</reference>
<proteinExistence type="predicted"/>
<evidence type="ECO:0000313" key="2">
    <source>
        <dbReference type="EMBL" id="RRH88119.1"/>
    </source>
</evidence>
<keyword evidence="1" id="KW-0472">Membrane</keyword>
<feature type="transmembrane region" description="Helical" evidence="1">
    <location>
        <begin position="229"/>
        <end position="251"/>
    </location>
</feature>
<evidence type="ECO:0000256" key="1">
    <source>
        <dbReference type="SAM" id="Phobius"/>
    </source>
</evidence>